<dbReference type="Gene3D" id="3.40.630.30">
    <property type="match status" value="1"/>
</dbReference>
<dbReference type="SUPFAM" id="SSF55729">
    <property type="entry name" value="Acyl-CoA N-acyltransferases (Nat)"/>
    <property type="match status" value="1"/>
</dbReference>
<dbReference type="CDD" id="cd04301">
    <property type="entry name" value="NAT_SF"/>
    <property type="match status" value="1"/>
</dbReference>
<proteinExistence type="predicted"/>
<dbReference type="Proteomes" id="UP000695000">
    <property type="component" value="Unplaced"/>
</dbReference>
<dbReference type="PANTHER" id="PTHR20905:SF1">
    <property type="entry name" value="AT07410P-RELATED"/>
    <property type="match status" value="1"/>
</dbReference>
<name>A0ABM1M4E7_NICVS</name>
<keyword evidence="1" id="KW-1185">Reference proteome</keyword>
<dbReference type="InterPro" id="IPR016181">
    <property type="entry name" value="Acyl_CoA_acyltransferase"/>
</dbReference>
<evidence type="ECO:0000313" key="1">
    <source>
        <dbReference type="Proteomes" id="UP000695000"/>
    </source>
</evidence>
<dbReference type="GeneID" id="108557451"/>
<gene>
    <name evidence="2" type="primary">LOC108557451</name>
</gene>
<organism evidence="1 2">
    <name type="scientific">Nicrophorus vespilloides</name>
    <name type="common">Boreal carrion beetle</name>
    <dbReference type="NCBI Taxonomy" id="110193"/>
    <lineage>
        <taxon>Eukaryota</taxon>
        <taxon>Metazoa</taxon>
        <taxon>Ecdysozoa</taxon>
        <taxon>Arthropoda</taxon>
        <taxon>Hexapoda</taxon>
        <taxon>Insecta</taxon>
        <taxon>Pterygota</taxon>
        <taxon>Neoptera</taxon>
        <taxon>Endopterygota</taxon>
        <taxon>Coleoptera</taxon>
        <taxon>Polyphaga</taxon>
        <taxon>Staphyliniformia</taxon>
        <taxon>Silphidae</taxon>
        <taxon>Nicrophorinae</taxon>
        <taxon>Nicrophorus</taxon>
    </lineage>
</organism>
<accession>A0ABM1M4E7</accession>
<dbReference type="PANTHER" id="PTHR20905">
    <property type="entry name" value="N-ACETYLTRANSFERASE-RELATED"/>
    <property type="match status" value="1"/>
</dbReference>
<protein>
    <submittedName>
        <fullName evidence="2">Dopamine N-acetyltransferase-like</fullName>
    </submittedName>
</protein>
<dbReference type="RefSeq" id="XP_017769447.1">
    <property type="nucleotide sequence ID" value="XM_017913958.1"/>
</dbReference>
<sequence>MDDPFIVTRAATSEACDILDLMWDAYYPDEPTTSFLGLGRNRNSVFDDQALKVLAQGYSIVARCKYNGSLVGASLNSITVPWDPKMTEKFACTLSDDKMTKLFMFFAYLQKVPRLWERYCDLQVFEMANVFVRRSDRRKGVAGRLVRASRDLAADTGFRIVRVDATNVHTATLCDRLKMRMVYELPYCSYLGEDNNPVIDPPKPNTSVKVYIDTPLSWTN</sequence>
<reference evidence="2" key="1">
    <citation type="submission" date="2025-08" db="UniProtKB">
        <authorList>
            <consortium name="RefSeq"/>
        </authorList>
    </citation>
    <scope>IDENTIFICATION</scope>
    <source>
        <tissue evidence="2">Whole Larva</tissue>
    </source>
</reference>
<evidence type="ECO:0000313" key="2">
    <source>
        <dbReference type="RefSeq" id="XP_017769447.1"/>
    </source>
</evidence>